<feature type="region of interest" description="Disordered" evidence="1">
    <location>
        <begin position="79"/>
        <end position="100"/>
    </location>
</feature>
<dbReference type="EMBL" id="CDHN01000002">
    <property type="protein sequence ID" value="CEJ89494.1"/>
    <property type="molecule type" value="Genomic_DNA"/>
</dbReference>
<evidence type="ECO:0000313" key="3">
    <source>
        <dbReference type="Proteomes" id="UP000039046"/>
    </source>
</evidence>
<dbReference type="Proteomes" id="UP000039046">
    <property type="component" value="Unassembled WGS sequence"/>
</dbReference>
<keyword evidence="3" id="KW-1185">Reference proteome</keyword>
<feature type="compositionally biased region" description="Polar residues" evidence="1">
    <location>
        <begin position="79"/>
        <end position="92"/>
    </location>
</feature>
<gene>
    <name evidence="2" type="ORF">VHEMI05335</name>
</gene>
<sequence length="156" mass="17208">MLCGNFEPSFSAMRASRCVFCKKALCLRTSPLVGRGGEEKNEDKSWVARSGGKSECSRWWRASQSVRLRPRMGSSVHRWTSSVADSSESTEITESHGAAQGETWDGYNLLFPRDTHLAPYGANDWPETASIPKSRPKRSWLVNAASAGLGQRSSLL</sequence>
<dbReference type="HOGENOM" id="CLU_1687964_0_0_1"/>
<dbReference type="AlphaFoldDB" id="A0A0A1T3T6"/>
<accession>A0A0A1T3T6</accession>
<name>A0A0A1T3T6_9HYPO</name>
<protein>
    <submittedName>
        <fullName evidence="2">Uncharacterized protein</fullName>
    </submittedName>
</protein>
<evidence type="ECO:0000256" key="1">
    <source>
        <dbReference type="SAM" id="MobiDB-lite"/>
    </source>
</evidence>
<organism evidence="2 3">
    <name type="scientific">[Torrubiella] hemipterigena</name>
    <dbReference type="NCBI Taxonomy" id="1531966"/>
    <lineage>
        <taxon>Eukaryota</taxon>
        <taxon>Fungi</taxon>
        <taxon>Dikarya</taxon>
        <taxon>Ascomycota</taxon>
        <taxon>Pezizomycotina</taxon>
        <taxon>Sordariomycetes</taxon>
        <taxon>Hypocreomycetidae</taxon>
        <taxon>Hypocreales</taxon>
        <taxon>Clavicipitaceae</taxon>
        <taxon>Clavicipitaceae incertae sedis</taxon>
        <taxon>'Torrubiella' clade</taxon>
    </lineage>
</organism>
<reference evidence="2 3" key="1">
    <citation type="journal article" date="2015" name="Genome Announc.">
        <title>Draft Genome Sequence and Gene Annotation of the Entomopathogenic Fungus Verticillium hemipterigenum.</title>
        <authorList>
            <person name="Horn F."/>
            <person name="Habel A."/>
            <person name="Scharf D.H."/>
            <person name="Dworschak J."/>
            <person name="Brakhage A.A."/>
            <person name="Guthke R."/>
            <person name="Hertweck C."/>
            <person name="Linde J."/>
        </authorList>
    </citation>
    <scope>NUCLEOTIDE SEQUENCE [LARGE SCALE GENOMIC DNA]</scope>
</reference>
<proteinExistence type="predicted"/>
<evidence type="ECO:0000313" key="2">
    <source>
        <dbReference type="EMBL" id="CEJ89494.1"/>
    </source>
</evidence>